<name>A0A0K1ETA8_CHOCO</name>
<keyword evidence="3" id="KW-1185">Reference proteome</keyword>
<reference evidence="2 3" key="1">
    <citation type="submission" date="2015-07" db="EMBL/GenBank/DDBJ databases">
        <title>Genome analysis of myxobacterium Chondromyces crocatus Cm c5 reveals a high potential for natural compound synthesis and the genetic basis for the loss of fruiting body formation.</title>
        <authorList>
            <person name="Zaburannyi N."/>
            <person name="Bunk B."/>
            <person name="Maier J."/>
            <person name="Overmann J."/>
            <person name="Mueller R."/>
        </authorList>
    </citation>
    <scope>NUCLEOTIDE SEQUENCE [LARGE SCALE GENOMIC DNA]</scope>
    <source>
        <strain evidence="2 3">Cm c5</strain>
    </source>
</reference>
<dbReference type="KEGG" id="ccro:CMC5_081050"/>
<keyword evidence="1" id="KW-0812">Transmembrane</keyword>
<protein>
    <recommendedName>
        <fullName evidence="4">DUF4199 domain-containing protein</fullName>
    </recommendedName>
</protein>
<accession>A0A0K1ETA8</accession>
<dbReference type="Proteomes" id="UP000067626">
    <property type="component" value="Chromosome"/>
</dbReference>
<dbReference type="EMBL" id="CP012159">
    <property type="protein sequence ID" value="AKT43868.1"/>
    <property type="molecule type" value="Genomic_DNA"/>
</dbReference>
<evidence type="ECO:0008006" key="4">
    <source>
        <dbReference type="Google" id="ProtNLM"/>
    </source>
</evidence>
<feature type="transmembrane region" description="Helical" evidence="1">
    <location>
        <begin position="20"/>
        <end position="44"/>
    </location>
</feature>
<evidence type="ECO:0000256" key="1">
    <source>
        <dbReference type="SAM" id="Phobius"/>
    </source>
</evidence>
<gene>
    <name evidence="2" type="ORF">CMC5_081050</name>
</gene>
<evidence type="ECO:0000313" key="3">
    <source>
        <dbReference type="Proteomes" id="UP000067626"/>
    </source>
</evidence>
<sequence length="145" mass="14698">MKPALMGGVAGGVLSATPFVGGFLVCCFCLPTLAAAALALYLYFKERPHERITPADAALCGGMTGAVSGAVSSLLGYLVSLVFGATSLAMLGGLSRDIPDLAGAMASGGLMIFISLPISAIVYGLMGALGGFLSLQLFYKDRLAQ</sequence>
<feature type="transmembrane region" description="Helical" evidence="1">
    <location>
        <begin position="65"/>
        <end position="90"/>
    </location>
</feature>
<evidence type="ECO:0000313" key="2">
    <source>
        <dbReference type="EMBL" id="AKT43868.1"/>
    </source>
</evidence>
<feature type="transmembrane region" description="Helical" evidence="1">
    <location>
        <begin position="110"/>
        <end position="139"/>
    </location>
</feature>
<dbReference type="AlphaFoldDB" id="A0A0K1ETA8"/>
<organism evidence="2 3">
    <name type="scientific">Chondromyces crocatus</name>
    <dbReference type="NCBI Taxonomy" id="52"/>
    <lineage>
        <taxon>Bacteria</taxon>
        <taxon>Pseudomonadati</taxon>
        <taxon>Myxococcota</taxon>
        <taxon>Polyangia</taxon>
        <taxon>Polyangiales</taxon>
        <taxon>Polyangiaceae</taxon>
        <taxon>Chondromyces</taxon>
    </lineage>
</organism>
<keyword evidence="1" id="KW-0472">Membrane</keyword>
<dbReference type="STRING" id="52.CMC5_081050"/>
<keyword evidence="1" id="KW-1133">Transmembrane helix</keyword>
<proteinExistence type="predicted"/>